<protein>
    <submittedName>
        <fullName evidence="2">Uncharacterized protein</fullName>
    </submittedName>
</protein>
<proteinExistence type="predicted"/>
<sequence length="96" mass="10692">MVAPDPRNPSLRAPCRPCSPFCPLFPAPPEYSAVVTEEEVAATSQSPFPPLPDPRLSLEGPYFACIQEFRFRPPPLYSEEDPNPPSEAMRPRCMTC</sequence>
<feature type="region of interest" description="Disordered" evidence="1">
    <location>
        <begin position="74"/>
        <end position="96"/>
    </location>
</feature>
<accession>A0A5E4AC12</accession>
<gene>
    <name evidence="2" type="ORF">MONAX_5E034845</name>
</gene>
<evidence type="ECO:0000313" key="2">
    <source>
        <dbReference type="EMBL" id="VTJ54738.1"/>
    </source>
</evidence>
<organism evidence="2">
    <name type="scientific">Marmota monax</name>
    <name type="common">Woodchuck</name>
    <dbReference type="NCBI Taxonomy" id="9995"/>
    <lineage>
        <taxon>Eukaryota</taxon>
        <taxon>Metazoa</taxon>
        <taxon>Chordata</taxon>
        <taxon>Craniata</taxon>
        <taxon>Vertebrata</taxon>
        <taxon>Euteleostomi</taxon>
        <taxon>Mammalia</taxon>
        <taxon>Eutheria</taxon>
        <taxon>Euarchontoglires</taxon>
        <taxon>Glires</taxon>
        <taxon>Rodentia</taxon>
        <taxon>Sciuromorpha</taxon>
        <taxon>Sciuridae</taxon>
        <taxon>Xerinae</taxon>
        <taxon>Marmotini</taxon>
        <taxon>Marmota</taxon>
    </lineage>
</organism>
<reference evidence="2" key="1">
    <citation type="submission" date="2019-04" db="EMBL/GenBank/DDBJ databases">
        <authorList>
            <person name="Alioto T."/>
            <person name="Alioto T."/>
        </authorList>
    </citation>
    <scope>NUCLEOTIDE SEQUENCE [LARGE SCALE GENOMIC DNA]</scope>
</reference>
<comment type="caution">
    <text evidence="2">The sequence shown here is derived from an EMBL/GenBank/DDBJ whole genome shotgun (WGS) entry which is preliminary data.</text>
</comment>
<dbReference type="EMBL" id="CABDUW010000040">
    <property type="protein sequence ID" value="VTJ54738.1"/>
    <property type="molecule type" value="Genomic_DNA"/>
</dbReference>
<evidence type="ECO:0000256" key="1">
    <source>
        <dbReference type="SAM" id="MobiDB-lite"/>
    </source>
</evidence>
<name>A0A5E4AC12_MARMO</name>
<dbReference type="AlphaFoldDB" id="A0A5E4AC12"/>